<name>A0A1X7I7M2_9BACL</name>
<evidence type="ECO:0000313" key="3">
    <source>
        <dbReference type="EMBL" id="SMG10340.1"/>
    </source>
</evidence>
<dbReference type="GO" id="GO:0016787">
    <property type="term" value="F:hydrolase activity"/>
    <property type="evidence" value="ECO:0007669"/>
    <property type="project" value="UniProtKB-KW"/>
</dbReference>
<dbReference type="STRING" id="1852522.SAMN06295960_0184"/>
<sequence>MGGLSISLWGIAAEGSTVQANQHERGTMTWYPVAGDHRAAAWVICPGGGYVMRACHEGEAIAKWLNRLGMTAFVLNYSVHPHRFPTAQLEAARAIRLLRYHAEEWRIDSSHIGIMGFSAGGHLAAGAGTRYDLGQPDALDPVNQMSSRPDALILSYPVITFLPPHAHEGSVLHLLGNSCDEEMRRLLSHERHVTSDTPMTFIWHTADDEAVPAANSIAFAEALKQHGVPHELCIYESGPHGLGLASGHPHAKEWTTHAEAWLKRQGWR</sequence>
<dbReference type="Pfam" id="PF20434">
    <property type="entry name" value="BD-FAE"/>
    <property type="match status" value="1"/>
</dbReference>
<dbReference type="SUPFAM" id="SSF53474">
    <property type="entry name" value="alpha/beta-Hydrolases"/>
    <property type="match status" value="1"/>
</dbReference>
<dbReference type="Gene3D" id="3.40.50.1820">
    <property type="entry name" value="alpha/beta hydrolase"/>
    <property type="match status" value="1"/>
</dbReference>
<protein>
    <submittedName>
        <fullName evidence="3">Acetyl esterase/lipase</fullName>
    </submittedName>
</protein>
<dbReference type="PANTHER" id="PTHR48081:SF6">
    <property type="entry name" value="PEPTIDASE S9 PROLYL OLIGOPEPTIDASE CATALYTIC DOMAIN-CONTAINING PROTEIN"/>
    <property type="match status" value="1"/>
</dbReference>
<dbReference type="PANTHER" id="PTHR48081">
    <property type="entry name" value="AB HYDROLASE SUPERFAMILY PROTEIN C4A8.06C"/>
    <property type="match status" value="1"/>
</dbReference>
<dbReference type="Proteomes" id="UP000193834">
    <property type="component" value="Unassembled WGS sequence"/>
</dbReference>
<organism evidence="3 4">
    <name type="scientific">Paenibacillus aquistagni</name>
    <dbReference type="NCBI Taxonomy" id="1852522"/>
    <lineage>
        <taxon>Bacteria</taxon>
        <taxon>Bacillati</taxon>
        <taxon>Bacillota</taxon>
        <taxon>Bacilli</taxon>
        <taxon>Bacillales</taxon>
        <taxon>Paenibacillaceae</taxon>
        <taxon>Paenibacillus</taxon>
    </lineage>
</organism>
<dbReference type="InterPro" id="IPR050300">
    <property type="entry name" value="GDXG_lipolytic_enzyme"/>
</dbReference>
<dbReference type="InterPro" id="IPR029058">
    <property type="entry name" value="AB_hydrolase_fold"/>
</dbReference>
<dbReference type="EMBL" id="FXAZ01000001">
    <property type="protein sequence ID" value="SMG10340.1"/>
    <property type="molecule type" value="Genomic_DNA"/>
</dbReference>
<dbReference type="AlphaFoldDB" id="A0A1X7I7M2"/>
<evidence type="ECO:0000259" key="2">
    <source>
        <dbReference type="Pfam" id="PF20434"/>
    </source>
</evidence>
<dbReference type="OrthoDB" id="9794725at2"/>
<keyword evidence="1" id="KW-0378">Hydrolase</keyword>
<dbReference type="RefSeq" id="WP_085492485.1">
    <property type="nucleotide sequence ID" value="NZ_FXAZ01000001.1"/>
</dbReference>
<dbReference type="InterPro" id="IPR049492">
    <property type="entry name" value="BD-FAE-like_dom"/>
</dbReference>
<evidence type="ECO:0000313" key="4">
    <source>
        <dbReference type="Proteomes" id="UP000193834"/>
    </source>
</evidence>
<gene>
    <name evidence="3" type="ORF">SAMN06295960_0184</name>
</gene>
<proteinExistence type="predicted"/>
<evidence type="ECO:0000256" key="1">
    <source>
        <dbReference type="ARBA" id="ARBA00022801"/>
    </source>
</evidence>
<accession>A0A1X7I7M2</accession>
<reference evidence="3 4" key="1">
    <citation type="submission" date="2017-04" db="EMBL/GenBank/DDBJ databases">
        <authorList>
            <person name="Afonso C.L."/>
            <person name="Miller P.J."/>
            <person name="Scott M.A."/>
            <person name="Spackman E."/>
            <person name="Goraichik I."/>
            <person name="Dimitrov K.M."/>
            <person name="Suarez D.L."/>
            <person name="Swayne D.E."/>
        </authorList>
    </citation>
    <scope>NUCLEOTIDE SEQUENCE [LARGE SCALE GENOMIC DNA]</scope>
    <source>
        <strain evidence="3 4">11</strain>
    </source>
</reference>
<feature type="domain" description="BD-FAE-like" evidence="2">
    <location>
        <begin position="42"/>
        <end position="223"/>
    </location>
</feature>
<keyword evidence="4" id="KW-1185">Reference proteome</keyword>